<evidence type="ECO:0000313" key="2">
    <source>
        <dbReference type="Proteomes" id="UP001172101"/>
    </source>
</evidence>
<dbReference type="GeneID" id="85328199"/>
<comment type="caution">
    <text evidence="1">The sequence shown here is derived from an EMBL/GenBank/DDBJ whole genome shotgun (WGS) entry which is preliminary data.</text>
</comment>
<dbReference type="InterPro" id="IPR036908">
    <property type="entry name" value="RlpA-like_sf"/>
</dbReference>
<keyword evidence="2" id="KW-1185">Reference proteome</keyword>
<protein>
    <submittedName>
        <fullName evidence="1">Uncharacterized protein</fullName>
    </submittedName>
</protein>
<dbReference type="SUPFAM" id="SSF50685">
    <property type="entry name" value="Barwin-like endoglucanases"/>
    <property type="match status" value="1"/>
</dbReference>
<evidence type="ECO:0000313" key="1">
    <source>
        <dbReference type="EMBL" id="KAK0727834.1"/>
    </source>
</evidence>
<gene>
    <name evidence="1" type="ORF">B0T26DRAFT_748132</name>
</gene>
<dbReference type="AlphaFoldDB" id="A0AA40E4I5"/>
<proteinExistence type="predicted"/>
<accession>A0AA40E4I5</accession>
<sequence length="112" mass="11252">MSPDLTRIGSGEFCGGLFDRRTGEFAGAPKVCDINDNALGSSNGLKAQSGCEAGGTGYLAQATSTWPRAAAGCYRLTWTGGADVKVGDVVILTPGGGSGGNDAGCRSQYGKN</sequence>
<dbReference type="EMBL" id="JAUIRO010000002">
    <property type="protein sequence ID" value="KAK0727834.1"/>
    <property type="molecule type" value="Genomic_DNA"/>
</dbReference>
<reference evidence="1" key="1">
    <citation type="submission" date="2023-06" db="EMBL/GenBank/DDBJ databases">
        <title>Genome-scale phylogeny and comparative genomics of the fungal order Sordariales.</title>
        <authorList>
            <consortium name="Lawrence Berkeley National Laboratory"/>
            <person name="Hensen N."/>
            <person name="Bonometti L."/>
            <person name="Westerberg I."/>
            <person name="Brannstrom I.O."/>
            <person name="Guillou S."/>
            <person name="Cros-Aarteil S."/>
            <person name="Calhoun S."/>
            <person name="Haridas S."/>
            <person name="Kuo A."/>
            <person name="Mondo S."/>
            <person name="Pangilinan J."/>
            <person name="Riley R."/>
            <person name="LaButti K."/>
            <person name="Andreopoulos B."/>
            <person name="Lipzen A."/>
            <person name="Chen C."/>
            <person name="Yanf M."/>
            <person name="Daum C."/>
            <person name="Ng V."/>
            <person name="Clum A."/>
            <person name="Steindorff A."/>
            <person name="Ohm R."/>
            <person name="Martin F."/>
            <person name="Silar P."/>
            <person name="Natvig D."/>
            <person name="Lalanne C."/>
            <person name="Gautier V."/>
            <person name="Ament-velasquez S.L."/>
            <person name="Kruys A."/>
            <person name="Hutchinson M.I."/>
            <person name="Powell A.J."/>
            <person name="Barry K."/>
            <person name="Miller A.N."/>
            <person name="Grigoriev I.V."/>
            <person name="Debuchy R."/>
            <person name="Gladieux P."/>
            <person name="Thoren M.H."/>
            <person name="Johannesson H."/>
        </authorList>
    </citation>
    <scope>NUCLEOTIDE SEQUENCE</scope>
    <source>
        <strain evidence="1">SMH2392-1A</strain>
    </source>
</reference>
<dbReference type="Proteomes" id="UP001172101">
    <property type="component" value="Unassembled WGS sequence"/>
</dbReference>
<dbReference type="RefSeq" id="XP_060300689.1">
    <property type="nucleotide sequence ID" value="XM_060444929.1"/>
</dbReference>
<organism evidence="1 2">
    <name type="scientific">Lasiosphaeria miniovina</name>
    <dbReference type="NCBI Taxonomy" id="1954250"/>
    <lineage>
        <taxon>Eukaryota</taxon>
        <taxon>Fungi</taxon>
        <taxon>Dikarya</taxon>
        <taxon>Ascomycota</taxon>
        <taxon>Pezizomycotina</taxon>
        <taxon>Sordariomycetes</taxon>
        <taxon>Sordariomycetidae</taxon>
        <taxon>Sordariales</taxon>
        <taxon>Lasiosphaeriaceae</taxon>
        <taxon>Lasiosphaeria</taxon>
    </lineage>
</organism>
<name>A0AA40E4I5_9PEZI</name>